<comment type="caution">
    <text evidence="2">The sequence shown here is derived from an EMBL/GenBank/DDBJ whole genome shotgun (WGS) entry which is preliminary data.</text>
</comment>
<dbReference type="SMART" id="SM00850">
    <property type="entry name" value="LytTR"/>
    <property type="match status" value="1"/>
</dbReference>
<feature type="domain" description="HTH LytTR-type" evidence="1">
    <location>
        <begin position="46"/>
        <end position="150"/>
    </location>
</feature>
<dbReference type="PROSITE" id="PS50930">
    <property type="entry name" value="HTH_LYTTR"/>
    <property type="match status" value="1"/>
</dbReference>
<dbReference type="Proteomes" id="UP000051448">
    <property type="component" value="Unassembled WGS sequence"/>
</dbReference>
<organism evidence="2 3">
    <name type="scientific">Liquorilactobacillus hordei DSM 19519</name>
    <dbReference type="NCBI Taxonomy" id="1423759"/>
    <lineage>
        <taxon>Bacteria</taxon>
        <taxon>Bacillati</taxon>
        <taxon>Bacillota</taxon>
        <taxon>Bacilli</taxon>
        <taxon>Lactobacillales</taxon>
        <taxon>Lactobacillaceae</taxon>
        <taxon>Liquorilactobacillus</taxon>
    </lineage>
</organism>
<gene>
    <name evidence="2" type="ORF">FC92_GL000956</name>
</gene>
<dbReference type="OrthoDB" id="2136316at2"/>
<dbReference type="InterPro" id="IPR007492">
    <property type="entry name" value="LytTR_DNA-bd_dom"/>
</dbReference>
<dbReference type="RefSeq" id="WP_057869940.1">
    <property type="nucleotide sequence ID" value="NZ_AZDX01000029.1"/>
</dbReference>
<dbReference type="Gene3D" id="2.40.50.1020">
    <property type="entry name" value="LytTr DNA-binding domain"/>
    <property type="match status" value="1"/>
</dbReference>
<proteinExistence type="predicted"/>
<evidence type="ECO:0000259" key="1">
    <source>
        <dbReference type="PROSITE" id="PS50930"/>
    </source>
</evidence>
<dbReference type="GeneID" id="98310992"/>
<protein>
    <submittedName>
        <fullName evidence="2">Transcriptional regulator</fullName>
    </submittedName>
</protein>
<dbReference type="PATRIC" id="fig|1423759.3.peg.1011"/>
<dbReference type="PANTHER" id="PTHR37299">
    <property type="entry name" value="TRANSCRIPTIONAL REGULATOR-RELATED"/>
    <property type="match status" value="1"/>
</dbReference>
<dbReference type="Pfam" id="PF04397">
    <property type="entry name" value="LytTR"/>
    <property type="match status" value="1"/>
</dbReference>
<dbReference type="GO" id="GO:0000156">
    <property type="term" value="F:phosphorelay response regulator activity"/>
    <property type="evidence" value="ECO:0007669"/>
    <property type="project" value="InterPro"/>
</dbReference>
<evidence type="ECO:0000313" key="2">
    <source>
        <dbReference type="EMBL" id="KRL06162.1"/>
    </source>
</evidence>
<name>A0A0R1MLD4_9LACO</name>
<accession>A0A0R1MLD4</accession>
<dbReference type="AlphaFoldDB" id="A0A0R1MLD4"/>
<dbReference type="GO" id="GO:0003677">
    <property type="term" value="F:DNA binding"/>
    <property type="evidence" value="ECO:0007669"/>
    <property type="project" value="InterPro"/>
</dbReference>
<keyword evidence="3" id="KW-1185">Reference proteome</keyword>
<dbReference type="STRING" id="1423759.FC92_GL000956"/>
<dbReference type="EMBL" id="AZDX01000029">
    <property type="protein sequence ID" value="KRL06162.1"/>
    <property type="molecule type" value="Genomic_DNA"/>
</dbReference>
<evidence type="ECO:0000313" key="3">
    <source>
        <dbReference type="Proteomes" id="UP000051448"/>
    </source>
</evidence>
<dbReference type="PANTHER" id="PTHR37299:SF1">
    <property type="entry name" value="STAGE 0 SPORULATION PROTEIN A HOMOLOG"/>
    <property type="match status" value="1"/>
</dbReference>
<dbReference type="InterPro" id="IPR046947">
    <property type="entry name" value="LytR-like"/>
</dbReference>
<sequence length="150" mass="17452">MKIRFEHDDTLQDEIDVVVRASSQNDKARTLIEYVKRFKQESSKIVPVKTIDRIVIIKVEDIILADVQKDTLTIETVNDQYIMQERLYKFMQKLPSELFVQVSKHAVINIDYLIALEDSFAGAMTARLEKNLRTNISRKFLGELEKHLGL</sequence>
<reference evidence="2 3" key="1">
    <citation type="journal article" date="2015" name="Genome Announc.">
        <title>Expanding the biotechnology potential of lactobacilli through comparative genomics of 213 strains and associated genera.</title>
        <authorList>
            <person name="Sun Z."/>
            <person name="Harris H.M."/>
            <person name="McCann A."/>
            <person name="Guo C."/>
            <person name="Argimon S."/>
            <person name="Zhang W."/>
            <person name="Yang X."/>
            <person name="Jeffery I.B."/>
            <person name="Cooney J.C."/>
            <person name="Kagawa T.F."/>
            <person name="Liu W."/>
            <person name="Song Y."/>
            <person name="Salvetti E."/>
            <person name="Wrobel A."/>
            <person name="Rasinkangas P."/>
            <person name="Parkhill J."/>
            <person name="Rea M.C."/>
            <person name="O'Sullivan O."/>
            <person name="Ritari J."/>
            <person name="Douillard F.P."/>
            <person name="Paul Ross R."/>
            <person name="Yang R."/>
            <person name="Briner A.E."/>
            <person name="Felis G.E."/>
            <person name="de Vos W.M."/>
            <person name="Barrangou R."/>
            <person name="Klaenhammer T.R."/>
            <person name="Caufield P.W."/>
            <person name="Cui Y."/>
            <person name="Zhang H."/>
            <person name="O'Toole P.W."/>
        </authorList>
    </citation>
    <scope>NUCLEOTIDE SEQUENCE [LARGE SCALE GENOMIC DNA]</scope>
    <source>
        <strain evidence="2 3">DSM 19519</strain>
    </source>
</reference>